<evidence type="ECO:0000313" key="3">
    <source>
        <dbReference type="Proteomes" id="UP000828390"/>
    </source>
</evidence>
<name>A0A9D4F4B3_DREPO</name>
<accession>A0A9D4F4B3</accession>
<feature type="region of interest" description="Disordered" evidence="1">
    <location>
        <begin position="37"/>
        <end position="65"/>
    </location>
</feature>
<comment type="caution">
    <text evidence="2">The sequence shown here is derived from an EMBL/GenBank/DDBJ whole genome shotgun (WGS) entry which is preliminary data.</text>
</comment>
<dbReference type="EMBL" id="JAIWYP010000008">
    <property type="protein sequence ID" value="KAH3791101.1"/>
    <property type="molecule type" value="Genomic_DNA"/>
</dbReference>
<keyword evidence="3" id="KW-1185">Reference proteome</keyword>
<reference evidence="2" key="1">
    <citation type="journal article" date="2019" name="bioRxiv">
        <title>The Genome of the Zebra Mussel, Dreissena polymorpha: A Resource for Invasive Species Research.</title>
        <authorList>
            <person name="McCartney M.A."/>
            <person name="Auch B."/>
            <person name="Kono T."/>
            <person name="Mallez S."/>
            <person name="Zhang Y."/>
            <person name="Obille A."/>
            <person name="Becker A."/>
            <person name="Abrahante J.E."/>
            <person name="Garbe J."/>
            <person name="Badalamenti J.P."/>
            <person name="Herman A."/>
            <person name="Mangelson H."/>
            <person name="Liachko I."/>
            <person name="Sullivan S."/>
            <person name="Sone E.D."/>
            <person name="Koren S."/>
            <person name="Silverstein K.A.T."/>
            <person name="Beckman K.B."/>
            <person name="Gohl D.M."/>
        </authorList>
    </citation>
    <scope>NUCLEOTIDE SEQUENCE</scope>
    <source>
        <strain evidence="2">Duluth1</strain>
        <tissue evidence="2">Whole animal</tissue>
    </source>
</reference>
<evidence type="ECO:0000256" key="1">
    <source>
        <dbReference type="SAM" id="MobiDB-lite"/>
    </source>
</evidence>
<evidence type="ECO:0000313" key="2">
    <source>
        <dbReference type="EMBL" id="KAH3791101.1"/>
    </source>
</evidence>
<protein>
    <submittedName>
        <fullName evidence="2">Uncharacterized protein</fullName>
    </submittedName>
</protein>
<organism evidence="2 3">
    <name type="scientific">Dreissena polymorpha</name>
    <name type="common">Zebra mussel</name>
    <name type="synonym">Mytilus polymorpha</name>
    <dbReference type="NCBI Taxonomy" id="45954"/>
    <lineage>
        <taxon>Eukaryota</taxon>
        <taxon>Metazoa</taxon>
        <taxon>Spiralia</taxon>
        <taxon>Lophotrochozoa</taxon>
        <taxon>Mollusca</taxon>
        <taxon>Bivalvia</taxon>
        <taxon>Autobranchia</taxon>
        <taxon>Heteroconchia</taxon>
        <taxon>Euheterodonta</taxon>
        <taxon>Imparidentia</taxon>
        <taxon>Neoheterodontei</taxon>
        <taxon>Myida</taxon>
        <taxon>Dreissenoidea</taxon>
        <taxon>Dreissenidae</taxon>
        <taxon>Dreissena</taxon>
    </lineage>
</organism>
<feature type="compositionally biased region" description="Acidic residues" evidence="1">
    <location>
        <begin position="55"/>
        <end position="65"/>
    </location>
</feature>
<reference evidence="2" key="2">
    <citation type="submission" date="2020-11" db="EMBL/GenBank/DDBJ databases">
        <authorList>
            <person name="McCartney M.A."/>
            <person name="Auch B."/>
            <person name="Kono T."/>
            <person name="Mallez S."/>
            <person name="Becker A."/>
            <person name="Gohl D.M."/>
            <person name="Silverstein K.A.T."/>
            <person name="Koren S."/>
            <person name="Bechman K.B."/>
            <person name="Herman A."/>
            <person name="Abrahante J.E."/>
            <person name="Garbe J."/>
        </authorList>
    </citation>
    <scope>NUCLEOTIDE SEQUENCE</scope>
    <source>
        <strain evidence="2">Duluth1</strain>
        <tissue evidence="2">Whole animal</tissue>
    </source>
</reference>
<sequence>MESTWEKPKALVDWEAKITALQTPVVSEPEPVKVNGAVAMETNSSSEAAQSKSDSEDEDDEQVGS</sequence>
<dbReference type="AlphaFoldDB" id="A0A9D4F4B3"/>
<dbReference type="Proteomes" id="UP000828390">
    <property type="component" value="Unassembled WGS sequence"/>
</dbReference>
<proteinExistence type="predicted"/>
<gene>
    <name evidence="2" type="ORF">DPMN_169312</name>
</gene>